<keyword evidence="7" id="KW-1185">Reference proteome</keyword>
<feature type="region of interest" description="Disordered" evidence="4">
    <location>
        <begin position="140"/>
        <end position="162"/>
    </location>
</feature>
<feature type="compositionally biased region" description="Low complexity" evidence="4">
    <location>
        <begin position="150"/>
        <end position="159"/>
    </location>
</feature>
<dbReference type="EMBL" id="UYRU01049434">
    <property type="protein sequence ID" value="VDN10562.1"/>
    <property type="molecule type" value="Genomic_DNA"/>
</dbReference>
<gene>
    <name evidence="6" type="ORF">DILT_LOCUS6393</name>
</gene>
<evidence type="ECO:0000313" key="6">
    <source>
        <dbReference type="EMBL" id="VDN10562.1"/>
    </source>
</evidence>
<evidence type="ECO:0000256" key="4">
    <source>
        <dbReference type="SAM" id="MobiDB-lite"/>
    </source>
</evidence>
<name>A0A3P7NQ24_DIBLA</name>
<dbReference type="PANTHER" id="PTHR13793:SF107">
    <property type="entry name" value="BROMODOMAIN-CONTAINING PROTEIN HOMOLOG"/>
    <property type="match status" value="1"/>
</dbReference>
<dbReference type="Pfam" id="PF13832">
    <property type="entry name" value="zf-HC5HC2H_2"/>
    <property type="match status" value="1"/>
</dbReference>
<accession>A0A3P7NQ24</accession>
<dbReference type="InterPro" id="IPR011011">
    <property type="entry name" value="Znf_FYVE_PHD"/>
</dbReference>
<dbReference type="GO" id="GO:0008270">
    <property type="term" value="F:zinc ion binding"/>
    <property type="evidence" value="ECO:0007669"/>
    <property type="project" value="UniProtKB-KW"/>
</dbReference>
<feature type="domain" description="Zinc finger PHD-type" evidence="5">
    <location>
        <begin position="15"/>
        <end position="73"/>
    </location>
</feature>
<evidence type="ECO:0000256" key="3">
    <source>
        <dbReference type="ARBA" id="ARBA00022833"/>
    </source>
</evidence>
<dbReference type="SMART" id="SM00249">
    <property type="entry name" value="PHD"/>
    <property type="match status" value="2"/>
</dbReference>
<evidence type="ECO:0000259" key="5">
    <source>
        <dbReference type="SMART" id="SM00249"/>
    </source>
</evidence>
<organism evidence="6 7">
    <name type="scientific">Dibothriocephalus latus</name>
    <name type="common">Fish tapeworm</name>
    <name type="synonym">Diphyllobothrium latum</name>
    <dbReference type="NCBI Taxonomy" id="60516"/>
    <lineage>
        <taxon>Eukaryota</taxon>
        <taxon>Metazoa</taxon>
        <taxon>Spiralia</taxon>
        <taxon>Lophotrochozoa</taxon>
        <taxon>Platyhelminthes</taxon>
        <taxon>Cestoda</taxon>
        <taxon>Eucestoda</taxon>
        <taxon>Diphyllobothriidea</taxon>
        <taxon>Diphyllobothriidae</taxon>
        <taxon>Dibothriocephalus</taxon>
    </lineage>
</organism>
<dbReference type="SUPFAM" id="SSF57903">
    <property type="entry name" value="FYVE/PHD zinc finger"/>
    <property type="match status" value="1"/>
</dbReference>
<dbReference type="PANTHER" id="PTHR13793">
    <property type="entry name" value="PHD FINGER PROTEINS"/>
    <property type="match status" value="1"/>
</dbReference>
<proteinExistence type="predicted"/>
<keyword evidence="1" id="KW-0479">Metal-binding</keyword>
<dbReference type="AlphaFoldDB" id="A0A3P7NQ24"/>
<dbReference type="InterPro" id="IPR050701">
    <property type="entry name" value="Histone_Mod_Regulator"/>
</dbReference>
<dbReference type="OrthoDB" id="9547406at2759"/>
<dbReference type="GO" id="GO:0006357">
    <property type="term" value="P:regulation of transcription by RNA polymerase II"/>
    <property type="evidence" value="ECO:0007669"/>
    <property type="project" value="TreeGrafter"/>
</dbReference>
<dbReference type="Proteomes" id="UP000281553">
    <property type="component" value="Unassembled WGS sequence"/>
</dbReference>
<evidence type="ECO:0000313" key="7">
    <source>
        <dbReference type="Proteomes" id="UP000281553"/>
    </source>
</evidence>
<keyword evidence="3" id="KW-0862">Zinc</keyword>
<reference evidence="6 7" key="1">
    <citation type="submission" date="2018-11" db="EMBL/GenBank/DDBJ databases">
        <authorList>
            <consortium name="Pathogen Informatics"/>
        </authorList>
    </citation>
    <scope>NUCLEOTIDE SEQUENCE [LARGE SCALE GENOMIC DNA]</scope>
</reference>
<protein>
    <recommendedName>
        <fullName evidence="5">Zinc finger PHD-type domain-containing protein</fullName>
    </recommendedName>
</protein>
<evidence type="ECO:0000256" key="2">
    <source>
        <dbReference type="ARBA" id="ARBA00022771"/>
    </source>
</evidence>
<feature type="domain" description="Zinc finger PHD-type" evidence="5">
    <location>
        <begin position="213"/>
        <end position="271"/>
    </location>
</feature>
<evidence type="ECO:0000256" key="1">
    <source>
        <dbReference type="ARBA" id="ARBA00022723"/>
    </source>
</evidence>
<dbReference type="InterPro" id="IPR001965">
    <property type="entry name" value="Znf_PHD"/>
</dbReference>
<sequence>MPSALSEPYLSEVAFCRSPTDFPKINVEENAASRVLRCACCHVVVHARCYGLPDLETCHNRADLESWICDACNSPALQARPRCCLCPIRGGALKRLENSSLDGQSFWVHLACAIAVGKRCRFVDVVRRRPLLLRSELQSTSLLPPPSSPNQPSASNGSSCQSISDPLRIGTSFSDGKPSPRTSVRQLYRDAYVWEPLKRHSAVGATASTSTDMCEVCSLPAPGGPADLPLVACWHEDCPGRVHLTCAQLSGYLIATGRYPHCLYVACRRHPAEYREVSLS</sequence>
<keyword evidence="2" id="KW-0863">Zinc-finger</keyword>